<sequence length="385" mass="43397">MVKNVQKLLTGLLGLVLLFGCQEPPEVKEASVSPSASLVNQQAKTRLDHLWVREVTIGAIGDLLIHSRVYNDAKTATGYDFLPMVAPVTPYFESLDLMTANQETMIGGVEHGLSTYPAFNSPQQVGDMVKALGADVVTLANNHTLDRGEAVIQSALNYWDQLEIPYVGSYRSEADQNEPRIVEKNDISFAFLGYSYGTNGIPVPSGKDYLINLLDREQMREDVTRAKAEADVVVMHLHFGLEYQTDPNQVQRDWATYAADLGVDIIFGHHPHVLQPPEWIERDDGSRTFVIYSLGNFLSGQDRYRRQVGAMQEITIEKQGESIHLKDPRLLLTYVSMNPSPPRNYRVHPFYALDEATLPNHQALYEEMKAHMSKRMDELSFIEEE</sequence>
<evidence type="ECO:0000313" key="3">
    <source>
        <dbReference type="EMBL" id="PXW89176.1"/>
    </source>
</evidence>
<evidence type="ECO:0000259" key="2">
    <source>
        <dbReference type="SMART" id="SM00854"/>
    </source>
</evidence>
<feature type="domain" description="Capsule synthesis protein CapA" evidence="2">
    <location>
        <begin position="56"/>
        <end position="301"/>
    </location>
</feature>
<keyword evidence="4" id="KW-1185">Reference proteome</keyword>
<dbReference type="InterPro" id="IPR029052">
    <property type="entry name" value="Metallo-depent_PP-like"/>
</dbReference>
<dbReference type="RefSeq" id="WP_110251731.1">
    <property type="nucleotide sequence ID" value="NZ_QJJR01000010.1"/>
</dbReference>
<dbReference type="InterPro" id="IPR052169">
    <property type="entry name" value="CW_Biosynth-Accessory"/>
</dbReference>
<dbReference type="PROSITE" id="PS51257">
    <property type="entry name" value="PROKAR_LIPOPROTEIN"/>
    <property type="match status" value="1"/>
</dbReference>
<dbReference type="Pfam" id="PF09587">
    <property type="entry name" value="PGA_cap"/>
    <property type="match status" value="1"/>
</dbReference>
<dbReference type="SUPFAM" id="SSF56300">
    <property type="entry name" value="Metallo-dependent phosphatases"/>
    <property type="match status" value="1"/>
</dbReference>
<accession>A0A2V3W6H5</accession>
<dbReference type="Gene3D" id="3.60.21.10">
    <property type="match status" value="1"/>
</dbReference>
<evidence type="ECO:0000256" key="1">
    <source>
        <dbReference type="ARBA" id="ARBA00005662"/>
    </source>
</evidence>
<dbReference type="PANTHER" id="PTHR33393">
    <property type="entry name" value="POLYGLUTAMINE SYNTHESIS ACCESSORY PROTEIN RV0574C-RELATED"/>
    <property type="match status" value="1"/>
</dbReference>
<comment type="caution">
    <text evidence="3">The sequence shown here is derived from an EMBL/GenBank/DDBJ whole genome shotgun (WGS) entry which is preliminary data.</text>
</comment>
<protein>
    <submittedName>
        <fullName evidence="3">Poly-gamma-glutamate synthesis protein (Capsule biosynthesis protein)</fullName>
    </submittedName>
</protein>
<evidence type="ECO:0000313" key="4">
    <source>
        <dbReference type="Proteomes" id="UP000247922"/>
    </source>
</evidence>
<reference evidence="3 4" key="1">
    <citation type="submission" date="2018-05" db="EMBL/GenBank/DDBJ databases">
        <title>Genomic Encyclopedia of Type Strains, Phase IV (KMG-IV): sequencing the most valuable type-strain genomes for metagenomic binning, comparative biology and taxonomic classification.</title>
        <authorList>
            <person name="Goeker M."/>
        </authorList>
    </citation>
    <scope>NUCLEOTIDE SEQUENCE [LARGE SCALE GENOMIC DNA]</scope>
    <source>
        <strain evidence="3 4">DSM 22440</strain>
    </source>
</reference>
<dbReference type="EMBL" id="QJJR01000010">
    <property type="protein sequence ID" value="PXW89176.1"/>
    <property type="molecule type" value="Genomic_DNA"/>
</dbReference>
<comment type="similarity">
    <text evidence="1">Belongs to the CapA family.</text>
</comment>
<dbReference type="OrthoDB" id="9810906at2"/>
<dbReference type="CDD" id="cd07381">
    <property type="entry name" value="MPP_CapA"/>
    <property type="match status" value="1"/>
</dbReference>
<dbReference type="InterPro" id="IPR019079">
    <property type="entry name" value="Capsule_synth_CapA"/>
</dbReference>
<name>A0A2V3W6H5_9BACI</name>
<dbReference type="PANTHER" id="PTHR33393:SF12">
    <property type="entry name" value="CAPSULE BIOSYNTHESIS PROTEIN CAPA"/>
    <property type="match status" value="1"/>
</dbReference>
<proteinExistence type="inferred from homology"/>
<dbReference type="AlphaFoldDB" id="A0A2V3W6H5"/>
<dbReference type="Proteomes" id="UP000247922">
    <property type="component" value="Unassembled WGS sequence"/>
</dbReference>
<dbReference type="SMART" id="SM00854">
    <property type="entry name" value="PGA_cap"/>
    <property type="match status" value="1"/>
</dbReference>
<organism evidence="3 4">
    <name type="scientific">Streptohalobacillus salinus</name>
    <dbReference type="NCBI Taxonomy" id="621096"/>
    <lineage>
        <taxon>Bacteria</taxon>
        <taxon>Bacillati</taxon>
        <taxon>Bacillota</taxon>
        <taxon>Bacilli</taxon>
        <taxon>Bacillales</taxon>
        <taxon>Bacillaceae</taxon>
        <taxon>Streptohalobacillus</taxon>
    </lineage>
</organism>
<gene>
    <name evidence="3" type="ORF">DES38_11037</name>
</gene>